<dbReference type="AlphaFoldDB" id="A0AAV7XS71"/>
<proteinExistence type="predicted"/>
<evidence type="ECO:0000256" key="1">
    <source>
        <dbReference type="SAM" id="MobiDB-lite"/>
    </source>
</evidence>
<sequence length="740" mass="84031">MRSTASLTGKAVERFQNGCNDMLQKLCSSIKEKLLAQLHVKGMSKNDIDSILSDVQVDNPFRNLKTIEDQLSHFQEKFSLPKPLEKYLDHRTDKRLDPKSNSYVPKQVCETFQSVSVCDTLKAILSDKKMRNLIFKELVSKDGIMTSFVDGYSFKHHPFLLRHKMVIHILLFYDELEVANALGSKTIIHKLGAFFYQILNLPSEMLSKMSSIHLLALVNADDMKKPDAFRKVLTPFIQEMKKLSSDEGVKMNLGGEECVVRALLTALTADTLAAHDVLGLLGPGARHFCRKCMVSRAEVRADANAMGPPRTKELHQEHLEKVARWKKSMTETGVKGPCPLDEIPFFSCVENCVFDAFHDVLEGIVPLVLKLVLREYVINQKLFSVKDLNGNIAAFCFGIPDSKNKPSANFTSEMLSKKRTNIKQSGSQMWCLARSLPFLIADYLPETEEVNSHMKLIFLLQDIMQIVFSFEITVEDIAQLEKLIFDHNALFENLFIKTQTTEEDEEGIDIDSEEEDVDDPAAPHEEILEEESGEVDDNAEDEQAELEEGGGMYVINKLHHLKHYPDMIRQYGNPVKLWCAKFEGRLKIFRQHSSICCNFKNICKTMAEMFQLSNLKSIRGNFDDDGIEHQKATVVKVKHFPYCDLLKGQGLRDEDEISLVNSVTVNGEEYRPGLFVVLPGPPQHPAFGLIREVVVTGERSVIFIVKPWQTVGRCPRLNTFQVLPEEDEEVCKSVFKFQCQ</sequence>
<evidence type="ECO:0000313" key="3">
    <source>
        <dbReference type="Proteomes" id="UP001075354"/>
    </source>
</evidence>
<dbReference type="EMBL" id="JAPTSV010000005">
    <property type="protein sequence ID" value="KAJ1528162.1"/>
    <property type="molecule type" value="Genomic_DNA"/>
</dbReference>
<organism evidence="2 3">
    <name type="scientific">Megalurothrips usitatus</name>
    <name type="common">bean blossom thrips</name>
    <dbReference type="NCBI Taxonomy" id="439358"/>
    <lineage>
        <taxon>Eukaryota</taxon>
        <taxon>Metazoa</taxon>
        <taxon>Ecdysozoa</taxon>
        <taxon>Arthropoda</taxon>
        <taxon>Hexapoda</taxon>
        <taxon>Insecta</taxon>
        <taxon>Pterygota</taxon>
        <taxon>Neoptera</taxon>
        <taxon>Paraneoptera</taxon>
        <taxon>Thysanoptera</taxon>
        <taxon>Terebrantia</taxon>
        <taxon>Thripoidea</taxon>
        <taxon>Thripidae</taxon>
        <taxon>Megalurothrips</taxon>
    </lineage>
</organism>
<accession>A0AAV7XS71</accession>
<dbReference type="Proteomes" id="UP001075354">
    <property type="component" value="Chromosome 5"/>
</dbReference>
<evidence type="ECO:0000313" key="2">
    <source>
        <dbReference type="EMBL" id="KAJ1528162.1"/>
    </source>
</evidence>
<dbReference type="PANTHER" id="PTHR31912:SF34">
    <property type="entry name" value="NOTOCHORD-RELATED PROTEIN"/>
    <property type="match status" value="1"/>
</dbReference>
<protein>
    <submittedName>
        <fullName evidence="2">Uncharacterized protein</fullName>
    </submittedName>
</protein>
<gene>
    <name evidence="2" type="ORF">ONE63_008075</name>
</gene>
<name>A0AAV7XS71_9NEOP</name>
<feature type="compositionally biased region" description="Acidic residues" evidence="1">
    <location>
        <begin position="502"/>
        <end position="519"/>
    </location>
</feature>
<comment type="caution">
    <text evidence="2">The sequence shown here is derived from an EMBL/GenBank/DDBJ whole genome shotgun (WGS) entry which is preliminary data.</text>
</comment>
<keyword evidence="3" id="KW-1185">Reference proteome</keyword>
<dbReference type="PANTHER" id="PTHR31912">
    <property type="entry name" value="IP13529P"/>
    <property type="match status" value="1"/>
</dbReference>
<feature type="region of interest" description="Disordered" evidence="1">
    <location>
        <begin position="502"/>
        <end position="521"/>
    </location>
</feature>
<reference evidence="2" key="1">
    <citation type="submission" date="2022-12" db="EMBL/GenBank/DDBJ databases">
        <title>Chromosome-level genome assembly of the bean flower thrips Megalurothrips usitatus.</title>
        <authorList>
            <person name="Ma L."/>
            <person name="Liu Q."/>
            <person name="Li H."/>
            <person name="Cai W."/>
        </authorList>
    </citation>
    <scope>NUCLEOTIDE SEQUENCE</scope>
    <source>
        <strain evidence="2">Cailab_2022a</strain>
    </source>
</reference>